<feature type="transmembrane region" description="Helical" evidence="1">
    <location>
        <begin position="143"/>
        <end position="164"/>
    </location>
</feature>
<evidence type="ECO:0000256" key="1">
    <source>
        <dbReference type="SAM" id="Phobius"/>
    </source>
</evidence>
<sequence>MTDDAQALKQLESLTAKQVEVLDLLVMHRTTKEIARELSIAPNTVDQRINAVRDKWGTTNRKDTARRYAWLLEQCGKTTCGFSRVDQEERNGKDGGQDLPVDPVFVLSDASAYGRPRDWYEHLDTRPKGLEAFDARFGRFGRVAAVLVLALIMALTLASSLAIAEVLGRLI</sequence>
<keyword evidence="1" id="KW-1133">Transmembrane helix</keyword>
<dbReference type="GO" id="GO:0006355">
    <property type="term" value="P:regulation of DNA-templated transcription"/>
    <property type="evidence" value="ECO:0007669"/>
    <property type="project" value="InterPro"/>
</dbReference>
<dbReference type="EMBL" id="JTDI01000002">
    <property type="protein sequence ID" value="KHK92628.1"/>
    <property type="molecule type" value="Genomic_DNA"/>
</dbReference>
<dbReference type="Proteomes" id="UP000031057">
    <property type="component" value="Unassembled WGS sequence"/>
</dbReference>
<dbReference type="RefSeq" id="WP_039281294.1">
    <property type="nucleotide sequence ID" value="NZ_JTDI01000002.1"/>
</dbReference>
<dbReference type="GO" id="GO:0003677">
    <property type="term" value="F:DNA binding"/>
    <property type="evidence" value="ECO:0007669"/>
    <property type="project" value="InterPro"/>
</dbReference>
<comment type="caution">
    <text evidence="3">The sequence shown here is derived from an EMBL/GenBank/DDBJ whole genome shotgun (WGS) entry which is preliminary data.</text>
</comment>
<dbReference type="InterPro" id="IPR036388">
    <property type="entry name" value="WH-like_DNA-bd_sf"/>
</dbReference>
<dbReference type="OrthoDB" id="7501479at2"/>
<dbReference type="Gene3D" id="1.10.10.10">
    <property type="entry name" value="Winged helix-like DNA-binding domain superfamily/Winged helix DNA-binding domain"/>
    <property type="match status" value="1"/>
</dbReference>
<feature type="domain" description="HTH luxR-type" evidence="2">
    <location>
        <begin position="11"/>
        <end position="68"/>
    </location>
</feature>
<proteinExistence type="predicted"/>
<dbReference type="InterPro" id="IPR016032">
    <property type="entry name" value="Sig_transdc_resp-reg_C-effctor"/>
</dbReference>
<evidence type="ECO:0000313" key="4">
    <source>
        <dbReference type="Proteomes" id="UP000031057"/>
    </source>
</evidence>
<protein>
    <submittedName>
        <fullName evidence="3">LuxR family transcriptional regulator</fullName>
    </submittedName>
</protein>
<dbReference type="SMART" id="SM00421">
    <property type="entry name" value="HTH_LUXR"/>
    <property type="match status" value="1"/>
</dbReference>
<keyword evidence="1" id="KW-0812">Transmembrane</keyword>
<reference evidence="3 4" key="1">
    <citation type="submission" date="2014-10" db="EMBL/GenBank/DDBJ databases">
        <title>Genome sequence of Novosphingobium malaysiense MUSC 273(T).</title>
        <authorList>
            <person name="Lee L.-H."/>
        </authorList>
    </citation>
    <scope>NUCLEOTIDE SEQUENCE [LARGE SCALE GENOMIC DNA]</scope>
    <source>
        <strain evidence="3 4">MUSC 273</strain>
    </source>
</reference>
<dbReference type="InterPro" id="IPR000792">
    <property type="entry name" value="Tscrpt_reg_LuxR_C"/>
</dbReference>
<dbReference type="SUPFAM" id="SSF46894">
    <property type="entry name" value="C-terminal effector domain of the bipartite response regulators"/>
    <property type="match status" value="1"/>
</dbReference>
<keyword evidence="1" id="KW-0472">Membrane</keyword>
<dbReference type="Pfam" id="PF00196">
    <property type="entry name" value="GerE"/>
    <property type="match status" value="1"/>
</dbReference>
<accession>A0A0B1ZU12</accession>
<evidence type="ECO:0000313" key="3">
    <source>
        <dbReference type="EMBL" id="KHK92628.1"/>
    </source>
</evidence>
<gene>
    <name evidence="3" type="ORF">LK12_07635</name>
</gene>
<keyword evidence="4" id="KW-1185">Reference proteome</keyword>
<dbReference type="AlphaFoldDB" id="A0A0B1ZU12"/>
<dbReference type="STRING" id="1348853.LK12_07635"/>
<organism evidence="3 4">
    <name type="scientific">Novosphingobium malaysiense</name>
    <dbReference type="NCBI Taxonomy" id="1348853"/>
    <lineage>
        <taxon>Bacteria</taxon>
        <taxon>Pseudomonadati</taxon>
        <taxon>Pseudomonadota</taxon>
        <taxon>Alphaproteobacteria</taxon>
        <taxon>Sphingomonadales</taxon>
        <taxon>Sphingomonadaceae</taxon>
        <taxon>Novosphingobium</taxon>
    </lineage>
</organism>
<name>A0A0B1ZU12_9SPHN</name>
<evidence type="ECO:0000259" key="2">
    <source>
        <dbReference type="SMART" id="SM00421"/>
    </source>
</evidence>